<feature type="compositionally biased region" description="Basic and acidic residues" evidence="1">
    <location>
        <begin position="213"/>
        <end position="224"/>
    </location>
</feature>
<evidence type="ECO:0000313" key="3">
    <source>
        <dbReference type="Proteomes" id="UP000308005"/>
    </source>
</evidence>
<organism evidence="2 3">
    <name type="scientific">Aureobasidium pullulans</name>
    <name type="common">Black yeast</name>
    <name type="synonym">Pullularia pullulans</name>
    <dbReference type="NCBI Taxonomy" id="5580"/>
    <lineage>
        <taxon>Eukaryota</taxon>
        <taxon>Fungi</taxon>
        <taxon>Dikarya</taxon>
        <taxon>Ascomycota</taxon>
        <taxon>Pezizomycotina</taxon>
        <taxon>Dothideomycetes</taxon>
        <taxon>Dothideomycetidae</taxon>
        <taxon>Dothideales</taxon>
        <taxon>Saccotheciaceae</taxon>
        <taxon>Aureobasidium</taxon>
    </lineage>
</organism>
<proteinExistence type="predicted"/>
<dbReference type="EMBL" id="QZBM01000162">
    <property type="protein sequence ID" value="THZ21377.1"/>
    <property type="molecule type" value="Genomic_DNA"/>
</dbReference>
<evidence type="ECO:0000256" key="1">
    <source>
        <dbReference type="SAM" id="MobiDB-lite"/>
    </source>
</evidence>
<feature type="region of interest" description="Disordered" evidence="1">
    <location>
        <begin position="180"/>
        <end position="199"/>
    </location>
</feature>
<accession>A0A4S9TBY1</accession>
<protein>
    <submittedName>
        <fullName evidence="2">Uncharacterized protein</fullName>
    </submittedName>
</protein>
<evidence type="ECO:0000313" key="2">
    <source>
        <dbReference type="EMBL" id="THZ21377.1"/>
    </source>
</evidence>
<gene>
    <name evidence="2" type="ORF">D6C91_04395</name>
</gene>
<comment type="caution">
    <text evidence="2">The sequence shown here is derived from an EMBL/GenBank/DDBJ whole genome shotgun (WGS) entry which is preliminary data.</text>
</comment>
<dbReference type="Proteomes" id="UP000308005">
    <property type="component" value="Unassembled WGS sequence"/>
</dbReference>
<feature type="region of interest" description="Disordered" evidence="1">
    <location>
        <begin position="204"/>
        <end position="224"/>
    </location>
</feature>
<sequence length="268" mass="31077">MIQHDSPTQDFSQIIIPKLRASLISSSNQRFFGYLNRKSATMSDHLAYDYDHSKATTSELIEKLHYLNDKGAIYIPSLQLTRTQKKWKLIAQLEKHYALQREHLNINVKDYLHLCHEKTYRNKITCPELRNILSQYDITYPDEPSRTQLLEVLDKNIVSIRKRNRCKEIETTRRKFKKLADTRQEAENGRQDVGDDETDAKATEEWILNMSNRSKDDENNPREEVKETWAVWGLKVAKSRVSYAAMALVPWMILAAQVIAPNGAAPSS</sequence>
<name>A0A4S9TBY1_AURPU</name>
<dbReference type="AlphaFoldDB" id="A0A4S9TBY1"/>
<reference evidence="2 3" key="1">
    <citation type="submission" date="2018-10" db="EMBL/GenBank/DDBJ databases">
        <title>Fifty Aureobasidium pullulans genomes reveal a recombining polyextremotolerant generalist.</title>
        <authorList>
            <person name="Gostincar C."/>
            <person name="Turk M."/>
            <person name="Zajc J."/>
            <person name="Gunde-Cimerman N."/>
        </authorList>
    </citation>
    <scope>NUCLEOTIDE SEQUENCE [LARGE SCALE GENOMIC DNA]</scope>
    <source>
        <strain evidence="2 3">EXF-3863</strain>
    </source>
</reference>